<evidence type="ECO:0000256" key="1">
    <source>
        <dbReference type="ARBA" id="ARBA00005305"/>
    </source>
</evidence>
<organism evidence="6">
    <name type="scientific">Xenopsylla cheopis</name>
    <name type="common">Oriental rat flea</name>
    <name type="synonym">Pulex cheopis</name>
    <dbReference type="NCBI Taxonomy" id="163159"/>
    <lineage>
        <taxon>Eukaryota</taxon>
        <taxon>Metazoa</taxon>
        <taxon>Ecdysozoa</taxon>
        <taxon>Arthropoda</taxon>
        <taxon>Hexapoda</taxon>
        <taxon>Insecta</taxon>
        <taxon>Pterygota</taxon>
        <taxon>Neoptera</taxon>
        <taxon>Endopterygota</taxon>
        <taxon>Siphonaptera</taxon>
        <taxon>Pulicidae</taxon>
        <taxon>Xenopsyllinae</taxon>
        <taxon>Xenopsylla</taxon>
    </lineage>
</organism>
<feature type="region of interest" description="Disordered" evidence="4">
    <location>
        <begin position="126"/>
        <end position="203"/>
    </location>
</feature>
<keyword evidence="3" id="KW-0175">Coiled coil</keyword>
<dbReference type="AlphaFoldDB" id="A0A6M2DGH4"/>
<feature type="compositionally biased region" description="Acidic residues" evidence="4">
    <location>
        <begin position="129"/>
        <end position="143"/>
    </location>
</feature>
<dbReference type="EMBL" id="GIIL01000505">
    <property type="protein sequence ID" value="NOV44231.1"/>
    <property type="molecule type" value="Transcribed_RNA"/>
</dbReference>
<dbReference type="PANTHER" id="PTHR31684">
    <property type="entry name" value="COILED-COIL DOMAIN-CONTAINING PROTEIN 43"/>
    <property type="match status" value="1"/>
</dbReference>
<evidence type="ECO:0000259" key="5">
    <source>
        <dbReference type="Pfam" id="PF26091"/>
    </source>
</evidence>
<dbReference type="PANTHER" id="PTHR31684:SF2">
    <property type="entry name" value="COILED-COIL DOMAIN-CONTAINING PROTEIN 43"/>
    <property type="match status" value="1"/>
</dbReference>
<feature type="compositionally biased region" description="Basic residues" evidence="4">
    <location>
        <begin position="192"/>
        <end position="203"/>
    </location>
</feature>
<comment type="similarity">
    <text evidence="1">Belongs to the CCDC43 family.</text>
</comment>
<evidence type="ECO:0000256" key="2">
    <source>
        <dbReference type="ARBA" id="ARBA00016648"/>
    </source>
</evidence>
<feature type="compositionally biased region" description="Basic and acidic residues" evidence="4">
    <location>
        <begin position="158"/>
        <end position="191"/>
    </location>
</feature>
<sequence>MAAAGDNFSDWLNDKLQKLNTDETVFGTYITGILEGDESNEEKVEALEGILSEIILSDIPTVVKEIFDKWISCRPSEEESQVAEIEDVDTRLARLLESQTLATTVQRQYTPDELRIREAVLAQYSQLSDEGEEEDGSGSETDYDLVKNTNVSDVLQANKERREQAKLESQKKKDKDKEDREKQKQQKEDKKEKRKTQKGERRR</sequence>
<dbReference type="InterPro" id="IPR037666">
    <property type="entry name" value="CCDC43"/>
</dbReference>
<evidence type="ECO:0000256" key="3">
    <source>
        <dbReference type="ARBA" id="ARBA00023054"/>
    </source>
</evidence>
<dbReference type="InterPro" id="IPR058771">
    <property type="entry name" value="PWI_CCDC43"/>
</dbReference>
<feature type="domain" description="CCDC43 PWI-like" evidence="5">
    <location>
        <begin position="3"/>
        <end position="74"/>
    </location>
</feature>
<protein>
    <recommendedName>
        <fullName evidence="2">Coiled-coil domain-containing protein 43</fullName>
    </recommendedName>
</protein>
<dbReference type="Pfam" id="PF26091">
    <property type="entry name" value="PWI_CCDC43"/>
    <property type="match status" value="1"/>
</dbReference>
<proteinExistence type="inferred from homology"/>
<evidence type="ECO:0000313" key="6">
    <source>
        <dbReference type="EMBL" id="NOV44231.1"/>
    </source>
</evidence>
<name>A0A6M2DGH4_XENCH</name>
<accession>A0A6M2DGH4</accession>
<reference evidence="6" key="1">
    <citation type="submission" date="2020-03" db="EMBL/GenBank/DDBJ databases">
        <title>Transcriptomic Profiling of the Digestive Tract of the Rat Flea, Xenopsylla cheopis, Following Blood Feeding and Infection with Yersinia pestis.</title>
        <authorList>
            <person name="Bland D.M."/>
            <person name="Martens C.A."/>
            <person name="Virtaneva K."/>
            <person name="Kanakabandi K."/>
            <person name="Long D."/>
            <person name="Rosenke R."/>
            <person name="Saturday G.A."/>
            <person name="Hoyt F.H."/>
            <person name="Bruno D.P."/>
            <person name="Ribeiro J.M.C."/>
            <person name="Hinnebusch J."/>
        </authorList>
    </citation>
    <scope>NUCLEOTIDE SEQUENCE</scope>
</reference>
<evidence type="ECO:0000256" key="4">
    <source>
        <dbReference type="SAM" id="MobiDB-lite"/>
    </source>
</evidence>